<evidence type="ECO:0000256" key="5">
    <source>
        <dbReference type="ARBA" id="ARBA00032976"/>
    </source>
</evidence>
<dbReference type="Proteomes" id="UP000183447">
    <property type="component" value="Unassembled WGS sequence"/>
</dbReference>
<sequence>MRGWRYRAFAAAFDLLWASQITHLIRRASSCRGIIFTLHRVLPDPPAAFSPNDILQVTPDYLDYVISRVRALGFETVSLDEAVVRIGAPRPQRPFVSFTFDDAYRDTLVHALPILRRQRCPFTLYVPTAFVDGVGQVWWQALEDIVAAQPHVRFGSDELPSATHQEKGAAFAAIYAHLRSLPEPRRAEAMAAFAEGYGFDLTAHCRSLIMDWGALATFAEEPLCTLGAHTVNHAELALLSASEARNEMAQSIAILKAQFGRAPEHFSYPIGSAVAAGEREYAMAEALGLKTAVTTRPGGIYARHKDRLTSLPRISLNGLFQQRRHVEVLATGALFSLMDKDPAISRGVP</sequence>
<keyword evidence="8" id="KW-1185">Reference proteome</keyword>
<dbReference type="InterPro" id="IPR051398">
    <property type="entry name" value="Polysacch_Deacetylase"/>
</dbReference>
<name>A0A1K2HUM5_9HYPH</name>
<dbReference type="Gene3D" id="3.20.20.370">
    <property type="entry name" value="Glycoside hydrolase/deacetylase"/>
    <property type="match status" value="1"/>
</dbReference>
<dbReference type="GO" id="GO:0005975">
    <property type="term" value="P:carbohydrate metabolic process"/>
    <property type="evidence" value="ECO:0007669"/>
    <property type="project" value="InterPro"/>
</dbReference>
<comment type="function">
    <text evidence="1">Is involved in generating a small heat-stable compound (Nod), an acylated oligomer of N-acetylglucosamine, that stimulates mitosis in various plant protoplasts.</text>
</comment>
<evidence type="ECO:0000256" key="3">
    <source>
        <dbReference type="ARBA" id="ARBA00020071"/>
    </source>
</evidence>
<organism evidence="7 8">
    <name type="scientific">Devosia enhydra</name>
    <dbReference type="NCBI Taxonomy" id="665118"/>
    <lineage>
        <taxon>Bacteria</taxon>
        <taxon>Pseudomonadati</taxon>
        <taxon>Pseudomonadota</taxon>
        <taxon>Alphaproteobacteria</taxon>
        <taxon>Hyphomicrobiales</taxon>
        <taxon>Devosiaceae</taxon>
        <taxon>Devosia</taxon>
    </lineage>
</organism>
<dbReference type="PANTHER" id="PTHR34216:SF7">
    <property type="entry name" value="POLY-BETA-1,6-N-ACETYL-D-GLUCOSAMINE N-DEACETYLASE"/>
    <property type="match status" value="1"/>
</dbReference>
<dbReference type="PROSITE" id="PS51677">
    <property type="entry name" value="NODB"/>
    <property type="match status" value="1"/>
</dbReference>
<dbReference type="InterPro" id="IPR011330">
    <property type="entry name" value="Glyco_hydro/deAcase_b/a-brl"/>
</dbReference>
<gene>
    <name evidence="7" type="ORF">SAMN02983003_0952</name>
</gene>
<comment type="similarity">
    <text evidence="2">Belongs to the polysaccharide deacetylase family.</text>
</comment>
<dbReference type="GO" id="GO:0016810">
    <property type="term" value="F:hydrolase activity, acting on carbon-nitrogen (but not peptide) bonds"/>
    <property type="evidence" value="ECO:0007669"/>
    <property type="project" value="InterPro"/>
</dbReference>
<dbReference type="PANTHER" id="PTHR34216">
    <property type="match status" value="1"/>
</dbReference>
<dbReference type="Pfam" id="PF01522">
    <property type="entry name" value="Polysacc_deac_1"/>
    <property type="match status" value="1"/>
</dbReference>
<evidence type="ECO:0000256" key="4">
    <source>
        <dbReference type="ARBA" id="ARBA00022729"/>
    </source>
</evidence>
<dbReference type="SUPFAM" id="SSF88713">
    <property type="entry name" value="Glycoside hydrolase/deacetylase"/>
    <property type="match status" value="1"/>
</dbReference>
<evidence type="ECO:0000313" key="8">
    <source>
        <dbReference type="Proteomes" id="UP000183447"/>
    </source>
</evidence>
<dbReference type="OrthoDB" id="9782872at2"/>
<accession>A0A1K2HUM5</accession>
<evidence type="ECO:0000313" key="7">
    <source>
        <dbReference type="EMBL" id="SFZ82229.1"/>
    </source>
</evidence>
<evidence type="ECO:0000256" key="1">
    <source>
        <dbReference type="ARBA" id="ARBA00003236"/>
    </source>
</evidence>
<dbReference type="EMBL" id="FPKU01000001">
    <property type="protein sequence ID" value="SFZ82229.1"/>
    <property type="molecule type" value="Genomic_DNA"/>
</dbReference>
<proteinExistence type="inferred from homology"/>
<reference evidence="7 8" key="1">
    <citation type="submission" date="2016-11" db="EMBL/GenBank/DDBJ databases">
        <authorList>
            <person name="Jaros S."/>
            <person name="Januszkiewicz K."/>
            <person name="Wedrychowicz H."/>
        </authorList>
    </citation>
    <scope>NUCLEOTIDE SEQUENCE [LARGE SCALE GENOMIC DNA]</scope>
    <source>
        <strain evidence="7 8">ATCC 23634</strain>
    </source>
</reference>
<protein>
    <recommendedName>
        <fullName evidence="3">Chitooligosaccharide deacetylase</fullName>
    </recommendedName>
    <alternativeName>
        <fullName evidence="5">Nodulation protein B</fullName>
    </alternativeName>
</protein>
<dbReference type="RefSeq" id="WP_072339449.1">
    <property type="nucleotide sequence ID" value="NZ_FPKU01000001.1"/>
</dbReference>
<evidence type="ECO:0000256" key="2">
    <source>
        <dbReference type="ARBA" id="ARBA00010973"/>
    </source>
</evidence>
<dbReference type="AlphaFoldDB" id="A0A1K2HUM5"/>
<evidence type="ECO:0000259" key="6">
    <source>
        <dbReference type="PROSITE" id="PS51677"/>
    </source>
</evidence>
<dbReference type="STRING" id="665118.SAMN02983003_0952"/>
<feature type="domain" description="NodB homology" evidence="6">
    <location>
        <begin position="94"/>
        <end position="349"/>
    </location>
</feature>
<dbReference type="InterPro" id="IPR002509">
    <property type="entry name" value="NODB_dom"/>
</dbReference>
<keyword evidence="4" id="KW-0732">Signal</keyword>